<protein>
    <submittedName>
        <fullName evidence="3">Uncharacterized protein</fullName>
    </submittedName>
</protein>
<organism evidence="3 4">
    <name type="scientific">Blastopirellula marina</name>
    <dbReference type="NCBI Taxonomy" id="124"/>
    <lineage>
        <taxon>Bacteria</taxon>
        <taxon>Pseudomonadati</taxon>
        <taxon>Planctomycetota</taxon>
        <taxon>Planctomycetia</taxon>
        <taxon>Pirellulales</taxon>
        <taxon>Pirellulaceae</taxon>
        <taxon>Blastopirellula</taxon>
    </lineage>
</organism>
<name>A0A2S8FZZ0_9BACT</name>
<dbReference type="Proteomes" id="UP000238322">
    <property type="component" value="Unassembled WGS sequence"/>
</dbReference>
<sequence>MLGQVGPRFEVVQTRDTNERSCTIAVGKMQTCRLFTRYHGDSTTMNLPSEMQTRLNRKPFRVPQRLIELGVVLVIMVLMIAIPNWYFSWRGGQAAKEHVPIVQAIVNYRAETGLLPYTLDDLQRRFPVDIPEGVGWSNSGSTGSLYIFSGIRISYEFDEGNYEGWHGGFANVSLPRVTPTVSVVTGQQRVEAALAEYDRRIADYQEEENNRRIRTAKMAMLFSLGRSDDLHAECLAARKVYPDWWRAQYGAVKFSADIYRAEHERALTAWVERSPGFVHSWYLANYLREEGRHAEALAAIKKGSEHPLTSLDDDATWVPHAFAFDAATYACQQNAPNVALAVCDSWSRPEGVYDYPSKDLPAFRAAALLQLGQIEEAKSAIAKVLAAEKKSRLWAGNLDQLHAAIKRGDREYIYDPGQVYEGFGQWKLFPPPEFQPAETNPPVAAPSSSD</sequence>
<proteinExistence type="predicted"/>
<dbReference type="Gene3D" id="1.25.40.10">
    <property type="entry name" value="Tetratricopeptide repeat domain"/>
    <property type="match status" value="1"/>
</dbReference>
<keyword evidence="2" id="KW-0472">Membrane</keyword>
<evidence type="ECO:0000313" key="4">
    <source>
        <dbReference type="Proteomes" id="UP000238322"/>
    </source>
</evidence>
<feature type="transmembrane region" description="Helical" evidence="2">
    <location>
        <begin position="66"/>
        <end position="87"/>
    </location>
</feature>
<accession>A0A2S8FZZ0</accession>
<keyword evidence="2" id="KW-1133">Transmembrane helix</keyword>
<evidence type="ECO:0000256" key="2">
    <source>
        <dbReference type="SAM" id="Phobius"/>
    </source>
</evidence>
<gene>
    <name evidence="3" type="ORF">C5Y83_07325</name>
</gene>
<dbReference type="EMBL" id="PUHY01000005">
    <property type="protein sequence ID" value="PQO37746.1"/>
    <property type="molecule type" value="Genomic_DNA"/>
</dbReference>
<keyword evidence="2" id="KW-0812">Transmembrane</keyword>
<reference evidence="3 4" key="1">
    <citation type="submission" date="2018-02" db="EMBL/GenBank/DDBJ databases">
        <title>Comparative genomes isolates from brazilian mangrove.</title>
        <authorList>
            <person name="Araujo J.E."/>
            <person name="Taketani R.G."/>
            <person name="Silva M.C.P."/>
            <person name="Loureco M.V."/>
            <person name="Andreote F.D."/>
        </authorList>
    </citation>
    <scope>NUCLEOTIDE SEQUENCE [LARGE SCALE GENOMIC DNA]</scope>
    <source>
        <strain evidence="3 4">Hex-1 MGV</strain>
    </source>
</reference>
<comment type="caution">
    <text evidence="3">The sequence shown here is derived from an EMBL/GenBank/DDBJ whole genome shotgun (WGS) entry which is preliminary data.</text>
</comment>
<dbReference type="AlphaFoldDB" id="A0A2S8FZZ0"/>
<evidence type="ECO:0000256" key="1">
    <source>
        <dbReference type="SAM" id="MobiDB-lite"/>
    </source>
</evidence>
<feature type="region of interest" description="Disordered" evidence="1">
    <location>
        <begin position="431"/>
        <end position="450"/>
    </location>
</feature>
<dbReference type="InterPro" id="IPR011990">
    <property type="entry name" value="TPR-like_helical_dom_sf"/>
</dbReference>
<evidence type="ECO:0000313" key="3">
    <source>
        <dbReference type="EMBL" id="PQO37746.1"/>
    </source>
</evidence>